<feature type="domain" description="HNH endonuclease 5" evidence="1">
    <location>
        <begin position="4"/>
        <end position="56"/>
    </location>
</feature>
<dbReference type="PATRIC" id="fig|243275.7.peg.1731"/>
<evidence type="ECO:0000259" key="1">
    <source>
        <dbReference type="Pfam" id="PF14279"/>
    </source>
</evidence>
<accession>Q73LN7</accession>
<dbReference type="RefSeq" id="WP_010957070.1">
    <property type="nucleotide sequence ID" value="NC_002967.9"/>
</dbReference>
<keyword evidence="3" id="KW-1185">Reference proteome</keyword>
<dbReference type="EMBL" id="AE017226">
    <property type="protein sequence ID" value="AAS12340.1"/>
    <property type="molecule type" value="Genomic_DNA"/>
</dbReference>
<dbReference type="Gene3D" id="1.10.30.50">
    <property type="match status" value="1"/>
</dbReference>
<name>Q73LN7_TREDE</name>
<dbReference type="GeneID" id="2740487"/>
<evidence type="ECO:0000313" key="3">
    <source>
        <dbReference type="Proteomes" id="UP000008212"/>
    </source>
</evidence>
<dbReference type="HOGENOM" id="CLU_061987_0_0_12"/>
<dbReference type="InterPro" id="IPR003615">
    <property type="entry name" value="HNH_nuc"/>
</dbReference>
<dbReference type="PaxDb" id="243275-TDE_1825"/>
<dbReference type="eggNOG" id="COG1403">
    <property type="taxonomic scope" value="Bacteria"/>
</dbReference>
<proteinExistence type="predicted"/>
<organism evidence="2 3">
    <name type="scientific">Treponema denticola (strain ATCC 35405 / DSM 14222 / CIP 103919 / JCM 8153 / KCTC 15104)</name>
    <dbReference type="NCBI Taxonomy" id="243275"/>
    <lineage>
        <taxon>Bacteria</taxon>
        <taxon>Pseudomonadati</taxon>
        <taxon>Spirochaetota</taxon>
        <taxon>Spirochaetia</taxon>
        <taxon>Spirochaetales</taxon>
        <taxon>Treponemataceae</taxon>
        <taxon>Treponema</taxon>
    </lineage>
</organism>
<dbReference type="Pfam" id="PF14279">
    <property type="entry name" value="HNH_5"/>
    <property type="match status" value="1"/>
</dbReference>
<gene>
    <name evidence="2" type="ordered locus">TDE_1825</name>
</gene>
<evidence type="ECO:0000313" key="2">
    <source>
        <dbReference type="EMBL" id="AAS12340.1"/>
    </source>
</evidence>
<dbReference type="InterPro" id="IPR029471">
    <property type="entry name" value="HNH_5"/>
</dbReference>
<protein>
    <recommendedName>
        <fullName evidence="1">HNH endonuclease 5 domain-containing protein</fullName>
    </recommendedName>
</protein>
<sequence length="364" mass="41969">MSTCYLCKNEITEQNITIEHIILNSMGGRLKSSNLICKECNSKFGDSFDAKLSKQFEFFANILDIKRERGKVQDVIMVRESTGEEYRVTPDGKPIVNKPTIERKEIENGEEIHIQARNLDELKKILVGLKKKYPAINIDECLKKAKHIKERLSEPLGITLTLGGRDSMPAILKMAINFFVEITRDVVTVSEAIEDLRKNSTDKVEPIILEESLFDLGENEVTHSIFLNASPEEKKVYAIIELYGTIQFIVKLSKNYNGNAFIKLYVYDVLLTKEIQKKVNYIPDFNYIFSHEYPKSNPNFQILNDKMSHVMQIAMKRKNNSFISEIIKKSFDNTWGKLPEGKIITNEDVDMCLDELMKNIELYF</sequence>
<reference evidence="2 3" key="1">
    <citation type="journal article" date="2004" name="Proc. Natl. Acad. Sci. U.S.A.">
        <title>Comparison of the genome of the oral pathogen Treponema denticola with other spirochete genomes.</title>
        <authorList>
            <person name="Seshadri R."/>
            <person name="Myers G.S."/>
            <person name="Tettelin H."/>
            <person name="Eisen J.A."/>
            <person name="Heidelberg J.F."/>
            <person name="Dodson R.J."/>
            <person name="Davidsen T.M."/>
            <person name="DeBoy R.T."/>
            <person name="Fouts D.E."/>
            <person name="Haft D.H."/>
            <person name="Selengut J."/>
            <person name="Ren Q."/>
            <person name="Brinkac L.M."/>
            <person name="Madupu R."/>
            <person name="Kolonay J."/>
            <person name="Durkin S.A."/>
            <person name="Daugherty S.C."/>
            <person name="Shetty J."/>
            <person name="Shvartsbeyn A."/>
            <person name="Gebregeorgis E."/>
            <person name="Geer K."/>
            <person name="Tsegaye G."/>
            <person name="Malek J."/>
            <person name="Ayodeji B."/>
            <person name="Shatsman S."/>
            <person name="McLeod M.P."/>
            <person name="Smajs D."/>
            <person name="Howell J.K."/>
            <person name="Pal S."/>
            <person name="Amin A."/>
            <person name="Vashisth P."/>
            <person name="McNeill T.Z."/>
            <person name="Xiang Q."/>
            <person name="Sodergren E."/>
            <person name="Baca E."/>
            <person name="Weinstock G.M."/>
            <person name="Norris S.J."/>
            <person name="Fraser C.M."/>
            <person name="Paulsen I.T."/>
        </authorList>
    </citation>
    <scope>NUCLEOTIDE SEQUENCE [LARGE SCALE GENOMIC DNA]</scope>
    <source>
        <strain evidence="3">ATCC 35405 / DSM 14222 / CIP 103919 / JCM 8153 / KCTC 15104</strain>
    </source>
</reference>
<dbReference type="Proteomes" id="UP000008212">
    <property type="component" value="Chromosome"/>
</dbReference>
<dbReference type="KEGG" id="tde:TDE_1825"/>
<dbReference type="CDD" id="cd00085">
    <property type="entry name" value="HNHc"/>
    <property type="match status" value="1"/>
</dbReference>
<dbReference type="AlphaFoldDB" id="Q73LN7"/>
<dbReference type="OrthoDB" id="346241at2"/>